<reference evidence="2" key="1">
    <citation type="journal article" date="2024" name="Proc. Natl. Acad. Sci. U.S.A.">
        <title>Extraordinary preservation of gene collinearity over three hundred million years revealed in homosporous lycophytes.</title>
        <authorList>
            <person name="Li C."/>
            <person name="Wickell D."/>
            <person name="Kuo L.Y."/>
            <person name="Chen X."/>
            <person name="Nie B."/>
            <person name="Liao X."/>
            <person name="Peng D."/>
            <person name="Ji J."/>
            <person name="Jenkins J."/>
            <person name="Williams M."/>
            <person name="Shu S."/>
            <person name="Plott C."/>
            <person name="Barry K."/>
            <person name="Rajasekar S."/>
            <person name="Grimwood J."/>
            <person name="Han X."/>
            <person name="Sun S."/>
            <person name="Hou Z."/>
            <person name="He W."/>
            <person name="Dai G."/>
            <person name="Sun C."/>
            <person name="Schmutz J."/>
            <person name="Leebens-Mack J.H."/>
            <person name="Li F.W."/>
            <person name="Wang L."/>
        </authorList>
    </citation>
    <scope>NUCLEOTIDE SEQUENCE [LARGE SCALE GENOMIC DNA]</scope>
    <source>
        <strain evidence="2">cv. PW_Plant_1</strain>
    </source>
</reference>
<accession>A0ACC2B3Y4</accession>
<comment type="caution">
    <text evidence="1">The sequence shown here is derived from an EMBL/GenBank/DDBJ whole genome shotgun (WGS) entry which is preliminary data.</text>
</comment>
<proteinExistence type="predicted"/>
<dbReference type="Proteomes" id="UP001162992">
    <property type="component" value="Chromosome 17"/>
</dbReference>
<keyword evidence="2" id="KW-1185">Reference proteome</keyword>
<evidence type="ECO:0000313" key="1">
    <source>
        <dbReference type="EMBL" id="KAJ7524435.1"/>
    </source>
</evidence>
<sequence length="383" mass="43609">MVVDIYIREIQSFIEHSLIHSLLPSHQSQLLFHSPTTQFSLDTDRRMALSCKHVFPLWNTVGTAGGCKSQLLQSPEANKATGLQLVQCTSFFPAQSESPVPISDFCNKRNLLLQRRRSTEFIGRRKLCQGTKATHYGRLPKLPKATVDSVLQSLQEAVHRKGGNLKNVDDKILLRFLQSKNQNVDEAARKFITYQKWRKSFLPLGYVPESTIESELRLKQSYLQGQDKKGHPVLVTFASKHEANKGDPEEYKRFLVYSFEKTLASAPEGVDKFVQIVDLKHLGFKNLDSAAFIAAFQILQDYYPDTLEKAFMINVPFIFYGLWKIVSPFLEEATRERIIFVDGNKVKETLLNQIDIDQLPVIYGGKTDLVLLQDAVILNYPTV</sequence>
<dbReference type="EMBL" id="CM055108">
    <property type="protein sequence ID" value="KAJ7524435.1"/>
    <property type="molecule type" value="Genomic_DNA"/>
</dbReference>
<evidence type="ECO:0000313" key="2">
    <source>
        <dbReference type="Proteomes" id="UP001162992"/>
    </source>
</evidence>
<protein>
    <submittedName>
        <fullName evidence="1">Uncharacterized protein</fullName>
    </submittedName>
</protein>
<organism evidence="1 2">
    <name type="scientific">Diphasiastrum complanatum</name>
    <name type="common">Issler's clubmoss</name>
    <name type="synonym">Lycopodium complanatum</name>
    <dbReference type="NCBI Taxonomy" id="34168"/>
    <lineage>
        <taxon>Eukaryota</taxon>
        <taxon>Viridiplantae</taxon>
        <taxon>Streptophyta</taxon>
        <taxon>Embryophyta</taxon>
        <taxon>Tracheophyta</taxon>
        <taxon>Lycopodiopsida</taxon>
        <taxon>Lycopodiales</taxon>
        <taxon>Lycopodiaceae</taxon>
        <taxon>Lycopodioideae</taxon>
        <taxon>Diphasiastrum</taxon>
    </lineage>
</organism>
<gene>
    <name evidence="1" type="ORF">O6H91_17G005000</name>
</gene>
<name>A0ACC2B3Y4_DIPCM</name>